<evidence type="ECO:0000256" key="8">
    <source>
        <dbReference type="ARBA" id="ARBA00022912"/>
    </source>
</evidence>
<dbReference type="Pfam" id="PF00481">
    <property type="entry name" value="PP2C"/>
    <property type="match status" value="1"/>
</dbReference>
<dbReference type="EC" id="3.1.3.16" evidence="5"/>
<protein>
    <recommendedName>
        <fullName evidence="5">protein-serine/threonine phosphatase</fullName>
        <ecNumber evidence="5">3.1.3.16</ecNumber>
    </recommendedName>
</protein>
<dbReference type="CDD" id="cd00143">
    <property type="entry name" value="PP2Cc"/>
    <property type="match status" value="1"/>
</dbReference>
<evidence type="ECO:0000256" key="9">
    <source>
        <dbReference type="ARBA" id="ARBA00023211"/>
    </source>
</evidence>
<keyword evidence="6" id="KW-0479">Metal-binding</keyword>
<dbReference type="InterPro" id="IPR000222">
    <property type="entry name" value="PP2C_BS"/>
</dbReference>
<dbReference type="SMART" id="SM00332">
    <property type="entry name" value="PP2Cc"/>
    <property type="match status" value="1"/>
</dbReference>
<evidence type="ECO:0000256" key="4">
    <source>
        <dbReference type="ARBA" id="ARBA00006702"/>
    </source>
</evidence>
<gene>
    <name evidence="13" type="ORF">CDEB00056_LOCUS1530</name>
</gene>
<comment type="similarity">
    <text evidence="4 10">Belongs to the PP2C family.</text>
</comment>
<evidence type="ECO:0000256" key="3">
    <source>
        <dbReference type="ARBA" id="ARBA00004170"/>
    </source>
</evidence>
<dbReference type="GO" id="GO:0004722">
    <property type="term" value="F:protein serine/threonine phosphatase activity"/>
    <property type="evidence" value="ECO:0007669"/>
    <property type="project" value="UniProtKB-EC"/>
</dbReference>
<dbReference type="PROSITE" id="PS51746">
    <property type="entry name" value="PPM_2"/>
    <property type="match status" value="1"/>
</dbReference>
<name>A0A7S3PV87_9STRA</name>
<evidence type="ECO:0000256" key="2">
    <source>
        <dbReference type="ARBA" id="ARBA00001946"/>
    </source>
</evidence>
<dbReference type="Gene3D" id="3.60.40.10">
    <property type="entry name" value="PPM-type phosphatase domain"/>
    <property type="match status" value="2"/>
</dbReference>
<organism evidence="13">
    <name type="scientific">Chaetoceros debilis</name>
    <dbReference type="NCBI Taxonomy" id="122233"/>
    <lineage>
        <taxon>Eukaryota</taxon>
        <taxon>Sar</taxon>
        <taxon>Stramenopiles</taxon>
        <taxon>Ochrophyta</taxon>
        <taxon>Bacillariophyta</taxon>
        <taxon>Coscinodiscophyceae</taxon>
        <taxon>Chaetocerotophycidae</taxon>
        <taxon>Chaetocerotales</taxon>
        <taxon>Chaetocerotaceae</taxon>
        <taxon>Chaetoceros</taxon>
    </lineage>
</organism>
<evidence type="ECO:0000259" key="12">
    <source>
        <dbReference type="PROSITE" id="PS51746"/>
    </source>
</evidence>
<dbReference type="PANTHER" id="PTHR13832:SF565">
    <property type="entry name" value="AT28366P-RELATED"/>
    <property type="match status" value="1"/>
</dbReference>
<feature type="region of interest" description="Disordered" evidence="11">
    <location>
        <begin position="280"/>
        <end position="328"/>
    </location>
</feature>
<keyword evidence="9" id="KW-0464">Manganese</keyword>
<reference evidence="13" key="1">
    <citation type="submission" date="2021-01" db="EMBL/GenBank/DDBJ databases">
        <authorList>
            <person name="Corre E."/>
            <person name="Pelletier E."/>
            <person name="Niang G."/>
            <person name="Scheremetjew M."/>
            <person name="Finn R."/>
            <person name="Kale V."/>
            <person name="Holt S."/>
            <person name="Cochrane G."/>
            <person name="Meng A."/>
            <person name="Brown T."/>
            <person name="Cohen L."/>
        </authorList>
    </citation>
    <scope>NUCLEOTIDE SEQUENCE</scope>
    <source>
        <strain evidence="13">MM31A-1</strain>
    </source>
</reference>
<dbReference type="InterPro" id="IPR036457">
    <property type="entry name" value="PPM-type-like_dom_sf"/>
</dbReference>
<dbReference type="PROSITE" id="PS01032">
    <property type="entry name" value="PPM_1"/>
    <property type="match status" value="1"/>
</dbReference>
<evidence type="ECO:0000256" key="6">
    <source>
        <dbReference type="ARBA" id="ARBA00022723"/>
    </source>
</evidence>
<dbReference type="GO" id="GO:0016020">
    <property type="term" value="C:membrane"/>
    <property type="evidence" value="ECO:0007669"/>
    <property type="project" value="UniProtKB-SubCell"/>
</dbReference>
<dbReference type="InterPro" id="IPR001932">
    <property type="entry name" value="PPM-type_phosphatase-like_dom"/>
</dbReference>
<feature type="domain" description="PPM-type phosphatase" evidence="12">
    <location>
        <begin position="138"/>
        <end position="534"/>
    </location>
</feature>
<evidence type="ECO:0000313" key="13">
    <source>
        <dbReference type="EMBL" id="CAE0456689.1"/>
    </source>
</evidence>
<feature type="region of interest" description="Disordered" evidence="11">
    <location>
        <begin position="97"/>
        <end position="147"/>
    </location>
</feature>
<feature type="compositionally biased region" description="Low complexity" evidence="11">
    <location>
        <begin position="128"/>
        <end position="146"/>
    </location>
</feature>
<keyword evidence="7 10" id="KW-0378">Hydrolase</keyword>
<evidence type="ECO:0000256" key="7">
    <source>
        <dbReference type="ARBA" id="ARBA00022801"/>
    </source>
</evidence>
<dbReference type="SUPFAM" id="SSF81606">
    <property type="entry name" value="PP2C-like"/>
    <property type="match status" value="1"/>
</dbReference>
<dbReference type="EMBL" id="HBIO01002108">
    <property type="protein sequence ID" value="CAE0456689.1"/>
    <property type="molecule type" value="Transcribed_RNA"/>
</dbReference>
<evidence type="ECO:0000256" key="1">
    <source>
        <dbReference type="ARBA" id="ARBA00001936"/>
    </source>
</evidence>
<evidence type="ECO:0000256" key="10">
    <source>
        <dbReference type="RuleBase" id="RU003465"/>
    </source>
</evidence>
<feature type="compositionally biased region" description="Low complexity" evidence="11">
    <location>
        <begin position="97"/>
        <end position="114"/>
    </location>
</feature>
<feature type="compositionally biased region" description="Polar residues" evidence="11">
    <location>
        <begin position="115"/>
        <end position="127"/>
    </location>
</feature>
<dbReference type="AlphaFoldDB" id="A0A7S3PV87"/>
<proteinExistence type="inferred from homology"/>
<dbReference type="InterPro" id="IPR015655">
    <property type="entry name" value="PP2C"/>
</dbReference>
<comment type="cofactor">
    <cofactor evidence="2">
        <name>Mg(2+)</name>
        <dbReference type="ChEBI" id="CHEBI:18420"/>
    </cofactor>
</comment>
<keyword evidence="8 10" id="KW-0904">Protein phosphatase</keyword>
<evidence type="ECO:0000256" key="5">
    <source>
        <dbReference type="ARBA" id="ARBA00013081"/>
    </source>
</evidence>
<feature type="compositionally biased region" description="Low complexity" evidence="11">
    <location>
        <begin position="290"/>
        <end position="302"/>
    </location>
</feature>
<dbReference type="PANTHER" id="PTHR13832">
    <property type="entry name" value="PROTEIN PHOSPHATASE 2C"/>
    <property type="match status" value="1"/>
</dbReference>
<sequence length="564" mass="61602">MGNLLVAPITEKETHRGVTEDGSLEYAVSSMQGWRIHMEDAHICEAVLYAEEEIVNDTASAEDQEVVSGIGHLRKKAKTMDDDGDDFFVDADADTAGADVTTSTSPTEPSSASSLPNGDGSTSPNAKNSTRNTMATNTATNTTTQTYRRMKLDGHSIFSVFDGHGGSFAAEYSGLNFVRVLSRQPSFIKYAMLINDLKARDVPVDATLDNEAKDKDGLGSDRKLKLTPAEKAQIQLQMSKLLEGALRDAFLDIDREIWREVHGYGNKDAILPMNAMAKNKKEDDMENDNDSSSNGDGQSPDGNGDGDDEKFHEATGGEDEWQQKQDSGTTAVTVMFTPQWIICANAGDSRSVYSKQGNCTIPLSYDHKPDDEAEERRIYDAGGFVRAGRVEGDLAVSRGLGDFRFKEDDLYKAMGDQMVSFSQYEDVSAVKRKKRGENGNVPEGSRSHICSPVDQKVSPMPDIIVQNRNPDTDEFVVVACDGIFDVCTNQECIAMTADIMEAGEKDLGLVCEEILDCCLEKGSKDNMTALIVKMPAQKIGQGGGVAERRRLRAQAAVNAKRWCE</sequence>
<evidence type="ECO:0000256" key="11">
    <source>
        <dbReference type="SAM" id="MobiDB-lite"/>
    </source>
</evidence>
<dbReference type="GO" id="GO:0046872">
    <property type="term" value="F:metal ion binding"/>
    <property type="evidence" value="ECO:0007669"/>
    <property type="project" value="UniProtKB-KW"/>
</dbReference>
<accession>A0A7S3PV87</accession>
<comment type="cofactor">
    <cofactor evidence="1">
        <name>Mn(2+)</name>
        <dbReference type="ChEBI" id="CHEBI:29035"/>
    </cofactor>
</comment>
<comment type="subcellular location">
    <subcellularLocation>
        <location evidence="3">Membrane</location>
        <topology evidence="3">Peripheral membrane protein</topology>
    </subcellularLocation>
</comment>